<reference evidence="2 3" key="1">
    <citation type="journal article" date="2020" name="Nat. Commun.">
        <title>Genome of Tripterygium wilfordii and identification of cytochrome P450 involved in triptolide biosynthesis.</title>
        <authorList>
            <person name="Tu L."/>
            <person name="Su P."/>
            <person name="Zhang Z."/>
            <person name="Gao L."/>
            <person name="Wang J."/>
            <person name="Hu T."/>
            <person name="Zhou J."/>
            <person name="Zhang Y."/>
            <person name="Zhao Y."/>
            <person name="Liu Y."/>
            <person name="Song Y."/>
            <person name="Tong Y."/>
            <person name="Lu Y."/>
            <person name="Yang J."/>
            <person name="Xu C."/>
            <person name="Jia M."/>
            <person name="Peters R.J."/>
            <person name="Huang L."/>
            <person name="Gao W."/>
        </authorList>
    </citation>
    <scope>NUCLEOTIDE SEQUENCE [LARGE SCALE GENOMIC DNA]</scope>
    <source>
        <strain evidence="3">cv. XIE 37</strain>
        <tissue evidence="2">Leaf</tissue>
    </source>
</reference>
<feature type="region of interest" description="Disordered" evidence="1">
    <location>
        <begin position="1"/>
        <end position="102"/>
    </location>
</feature>
<dbReference type="Proteomes" id="UP000593562">
    <property type="component" value="Unassembled WGS sequence"/>
</dbReference>
<proteinExistence type="predicted"/>
<dbReference type="PANTHER" id="PTHR33673:SF38">
    <property type="entry name" value="CHROMODOMAIN-HELICASE-DNA-BINDING PROTEIN 7-LIKE"/>
    <property type="match status" value="1"/>
</dbReference>
<feature type="compositionally biased region" description="Basic and acidic residues" evidence="1">
    <location>
        <begin position="46"/>
        <end position="62"/>
    </location>
</feature>
<evidence type="ECO:0000313" key="2">
    <source>
        <dbReference type="EMBL" id="KAF5734121.1"/>
    </source>
</evidence>
<name>A0A7J7CJE2_TRIWF</name>
<evidence type="ECO:0000313" key="3">
    <source>
        <dbReference type="Proteomes" id="UP000593562"/>
    </source>
</evidence>
<keyword evidence="3" id="KW-1185">Reference proteome</keyword>
<feature type="region of interest" description="Disordered" evidence="1">
    <location>
        <begin position="268"/>
        <end position="368"/>
    </location>
</feature>
<evidence type="ECO:0000256" key="1">
    <source>
        <dbReference type="SAM" id="MobiDB-lite"/>
    </source>
</evidence>
<feature type="compositionally biased region" description="Basic and acidic residues" evidence="1">
    <location>
        <begin position="268"/>
        <end position="279"/>
    </location>
</feature>
<dbReference type="EMBL" id="JAAARO010000016">
    <property type="protein sequence ID" value="KAF5734121.1"/>
    <property type="molecule type" value="Genomic_DNA"/>
</dbReference>
<organism evidence="2 3">
    <name type="scientific">Tripterygium wilfordii</name>
    <name type="common">Thunder God vine</name>
    <dbReference type="NCBI Taxonomy" id="458696"/>
    <lineage>
        <taxon>Eukaryota</taxon>
        <taxon>Viridiplantae</taxon>
        <taxon>Streptophyta</taxon>
        <taxon>Embryophyta</taxon>
        <taxon>Tracheophyta</taxon>
        <taxon>Spermatophyta</taxon>
        <taxon>Magnoliopsida</taxon>
        <taxon>eudicotyledons</taxon>
        <taxon>Gunneridae</taxon>
        <taxon>Pentapetalae</taxon>
        <taxon>rosids</taxon>
        <taxon>fabids</taxon>
        <taxon>Celastrales</taxon>
        <taxon>Celastraceae</taxon>
        <taxon>Tripterygium</taxon>
    </lineage>
</organism>
<feature type="region of interest" description="Disordered" evidence="1">
    <location>
        <begin position="209"/>
        <end position="241"/>
    </location>
</feature>
<dbReference type="InParanoid" id="A0A7J7CJE2"/>
<comment type="caution">
    <text evidence="2">The sequence shown here is derived from an EMBL/GenBank/DDBJ whole genome shotgun (WGS) entry which is preliminary data.</text>
</comment>
<sequence>MDTRSDLIALPSTTLGEGGDHTAPGKRLSSSSSASCSSSGDPFELDANKADKSAPRTAERSNHGKHSQLASDFSEDDIPISSMPPSDHPDPMNPNNGSSTQSLPTQMLQQVSDDVANATPSAYRIPPSVFARTNTNAPMEWSVTSNESLFSLHMGNMSFTRDQLLWMGKSGELGLAGDPTIMYGQMMDFSSNQPPTPVTGKSTELIDLSSNQPPSTSKSTELIDCSSDQPPIRKSTEVERRNADLEARFGVTETTAAATMMEVIRENDANAPSKEKPSQAKEPTTRSSSISRNSDCSGGASVRSFAFPIVTGDANKSGSLKVRSEKRKQQSQSPKVSSEPNQELQPQTPKPEDANKSPKPKPSGNASQRKWLSCFSCCQFCS</sequence>
<protein>
    <submittedName>
        <fullName evidence="2">Uncharacterized protein</fullName>
    </submittedName>
</protein>
<feature type="compositionally biased region" description="Polar residues" evidence="1">
    <location>
        <begin position="209"/>
        <end position="220"/>
    </location>
</feature>
<dbReference type="PANTHER" id="PTHR33673">
    <property type="entry name" value="SUPPRESSOR SRP40-LIKE PROTEIN"/>
    <property type="match status" value="1"/>
</dbReference>
<gene>
    <name evidence="2" type="ORF">HS088_TW16G00563</name>
</gene>
<feature type="compositionally biased region" description="Polar residues" evidence="1">
    <location>
        <begin position="330"/>
        <end position="347"/>
    </location>
</feature>
<feature type="compositionally biased region" description="Low complexity" evidence="1">
    <location>
        <begin position="29"/>
        <end position="39"/>
    </location>
</feature>
<dbReference type="AlphaFoldDB" id="A0A7J7CJE2"/>
<feature type="compositionally biased region" description="Low complexity" evidence="1">
    <location>
        <begin position="287"/>
        <end position="297"/>
    </location>
</feature>
<accession>A0A7J7CJE2</accession>
<dbReference type="OrthoDB" id="1707722at2759"/>